<reference evidence="1 2" key="1">
    <citation type="submission" date="2020-03" db="EMBL/GenBank/DDBJ databases">
        <title>Soil Listeria distribution.</title>
        <authorList>
            <person name="Liao J."/>
            <person name="Wiedmann M."/>
        </authorList>
    </citation>
    <scope>NUCLEOTIDE SEQUENCE [LARGE SCALE GENOMIC DNA]</scope>
    <source>
        <strain evidence="1 2">FSL L7-1427</strain>
    </source>
</reference>
<comment type="caution">
    <text evidence="1">The sequence shown here is derived from an EMBL/GenBank/DDBJ whole genome shotgun (WGS) entry which is preliminary data.</text>
</comment>
<protein>
    <submittedName>
        <fullName evidence="1">Uncharacterized protein</fullName>
    </submittedName>
</protein>
<dbReference type="AlphaFoldDB" id="A0A841ZU92"/>
<proteinExistence type="predicted"/>
<name>A0A841ZU92_9LIST</name>
<sequence>MSKFTEEQLISVWMENGFAVGNDDWQDVTLVDETEWIDQGGCACKDIVFTYNGKYYSYFLYRQGDYYGEYEFEASYECIEVTEKRTTKTIEVVEWIPVEEA</sequence>
<organism evidence="1 2">
    <name type="scientific">Listeria booriae</name>
    <dbReference type="NCBI Taxonomy" id="1552123"/>
    <lineage>
        <taxon>Bacteria</taxon>
        <taxon>Bacillati</taxon>
        <taxon>Bacillota</taxon>
        <taxon>Bacilli</taxon>
        <taxon>Bacillales</taxon>
        <taxon>Listeriaceae</taxon>
        <taxon>Listeria</taxon>
    </lineage>
</organism>
<dbReference type="EMBL" id="JAARRU010000001">
    <property type="protein sequence ID" value="MBC1564104.1"/>
    <property type="molecule type" value="Genomic_DNA"/>
</dbReference>
<evidence type="ECO:0000313" key="1">
    <source>
        <dbReference type="EMBL" id="MBC1564104.1"/>
    </source>
</evidence>
<evidence type="ECO:0000313" key="2">
    <source>
        <dbReference type="Proteomes" id="UP000586951"/>
    </source>
</evidence>
<accession>A0A841ZU92</accession>
<gene>
    <name evidence="1" type="ORF">HB907_01720</name>
</gene>
<dbReference type="Proteomes" id="UP000586951">
    <property type="component" value="Unassembled WGS sequence"/>
</dbReference>
<dbReference type="RefSeq" id="WP_185416240.1">
    <property type="nucleotide sequence ID" value="NZ_JAARRU010000001.1"/>
</dbReference>